<dbReference type="PROSITE" id="PS50887">
    <property type="entry name" value="GGDEF"/>
    <property type="match status" value="1"/>
</dbReference>
<reference evidence="4" key="1">
    <citation type="journal article" date="2015" name="Genome Announc.">
        <title>Draft Genome Sequence of a Heterotrophic Facultative Anaerobic Thermophilic Bacterium, Ardenticatena maritima Strain 110ST.</title>
        <authorList>
            <person name="Kawaichi S."/>
            <person name="Yoshida T."/>
            <person name="Sako Y."/>
            <person name="Nakamura R."/>
        </authorList>
    </citation>
    <scope>NUCLEOTIDE SEQUENCE [LARGE SCALE GENOMIC DNA]</scope>
    <source>
        <strain evidence="4">110S</strain>
    </source>
</reference>
<dbReference type="InterPro" id="IPR000160">
    <property type="entry name" value="GGDEF_dom"/>
</dbReference>
<dbReference type="EMBL" id="BBZA01000009">
    <property type="protein sequence ID" value="GAP61723.1"/>
    <property type="molecule type" value="Genomic_DNA"/>
</dbReference>
<dbReference type="OrthoDB" id="9758700at2"/>
<evidence type="ECO:0000313" key="4">
    <source>
        <dbReference type="EMBL" id="GAP61723.1"/>
    </source>
</evidence>
<dbReference type="InterPro" id="IPR054767">
    <property type="entry name" value="Cas10-Cmr2_palm2"/>
</dbReference>
<keyword evidence="6" id="KW-1185">Reference proteome</keyword>
<dbReference type="STRING" id="872965.SE16_07400"/>
<dbReference type="InterPro" id="IPR013407">
    <property type="entry name" value="CRISPR-assoc_prot_Cmr2"/>
</dbReference>
<evidence type="ECO:0000256" key="2">
    <source>
        <dbReference type="ARBA" id="ARBA00023118"/>
    </source>
</evidence>
<dbReference type="Gene3D" id="3.30.70.2220">
    <property type="entry name" value="CRISPR-Cas system, Cmr2 subunit, D1 domain, cysteine cluster"/>
    <property type="match status" value="1"/>
</dbReference>
<dbReference type="NCBIfam" id="TIGR02577">
    <property type="entry name" value="cas_TM1794_Cmr2"/>
    <property type="match status" value="1"/>
</dbReference>
<dbReference type="PATRIC" id="fig|872965.6.peg.1524"/>
<dbReference type="Proteomes" id="UP000037784">
    <property type="component" value="Unassembled WGS sequence"/>
</dbReference>
<organism evidence="4 6">
    <name type="scientific">Ardenticatena maritima</name>
    <dbReference type="NCBI Taxonomy" id="872965"/>
    <lineage>
        <taxon>Bacteria</taxon>
        <taxon>Bacillati</taxon>
        <taxon>Chloroflexota</taxon>
        <taxon>Ardenticatenia</taxon>
        <taxon>Ardenticatenales</taxon>
        <taxon>Ardenticatenaceae</taxon>
        <taxon>Ardenticatena</taxon>
    </lineage>
</organism>
<dbReference type="Pfam" id="PF12469">
    <property type="entry name" value="Cmr2_N"/>
    <property type="match status" value="1"/>
</dbReference>
<dbReference type="GO" id="GO:0051607">
    <property type="term" value="P:defense response to virus"/>
    <property type="evidence" value="ECO:0007669"/>
    <property type="project" value="UniProtKB-KW"/>
</dbReference>
<accession>A0A0M8K4X0</accession>
<reference evidence="5 7" key="2">
    <citation type="submission" date="2015-07" db="EMBL/GenBank/DDBJ databases">
        <title>Whole genome sequence of Ardenticatena maritima DSM 23922.</title>
        <authorList>
            <person name="Hemp J."/>
            <person name="Ward L.M."/>
            <person name="Pace L.A."/>
            <person name="Fischer W.W."/>
        </authorList>
    </citation>
    <scope>NUCLEOTIDE SEQUENCE [LARGE SCALE GENOMIC DNA]</scope>
    <source>
        <strain evidence="5 7">110S</strain>
    </source>
</reference>
<dbReference type="Pfam" id="PF22335">
    <property type="entry name" value="Cas10-Cmr2_palm2"/>
    <property type="match status" value="1"/>
</dbReference>
<proteinExistence type="predicted"/>
<dbReference type="InterPro" id="IPR043128">
    <property type="entry name" value="Rev_trsase/Diguanyl_cyclase"/>
</dbReference>
<evidence type="ECO:0000313" key="5">
    <source>
        <dbReference type="EMBL" id="KPL88582.1"/>
    </source>
</evidence>
<evidence type="ECO:0000259" key="3">
    <source>
        <dbReference type="PROSITE" id="PS50887"/>
    </source>
</evidence>
<dbReference type="Gene3D" id="3.30.70.270">
    <property type="match status" value="1"/>
</dbReference>
<reference evidence="6" key="3">
    <citation type="submission" date="2015-08" db="EMBL/GenBank/DDBJ databases">
        <title>Draft Genome Sequence of a Heterotrophic Facultative Anaerobic Bacterium Ardenticatena maritima Strain 110S.</title>
        <authorList>
            <person name="Kawaichi S."/>
            <person name="Yoshida T."/>
            <person name="Sako Y."/>
            <person name="Nakamura R."/>
        </authorList>
    </citation>
    <scope>NUCLEOTIDE SEQUENCE [LARGE SCALE GENOMIC DNA]</scope>
    <source>
        <strain evidence="6">110S</strain>
    </source>
</reference>
<dbReference type="RefSeq" id="WP_054491672.1">
    <property type="nucleotide sequence ID" value="NZ_BBZA01000009.1"/>
</dbReference>
<dbReference type="InterPro" id="IPR052117">
    <property type="entry name" value="Cas10/Csm1_subtype-III-A"/>
</dbReference>
<evidence type="ECO:0000256" key="1">
    <source>
        <dbReference type="ARBA" id="ARBA00022741"/>
    </source>
</evidence>
<comment type="caution">
    <text evidence="4">The sequence shown here is derived from an EMBL/GenBank/DDBJ whole genome shotgun (WGS) entry which is preliminary data.</text>
</comment>
<dbReference type="AlphaFoldDB" id="A0A0M8K4X0"/>
<gene>
    <name evidence="4" type="ORF">ARMA_0146</name>
    <name evidence="5" type="ORF">SE16_07400</name>
</gene>
<keyword evidence="2" id="KW-0051">Antiviral defense</keyword>
<dbReference type="GO" id="GO:0000166">
    <property type="term" value="F:nucleotide binding"/>
    <property type="evidence" value="ECO:0007669"/>
    <property type="project" value="UniProtKB-KW"/>
</dbReference>
<dbReference type="InterPro" id="IPR038242">
    <property type="entry name" value="Cmr2_N"/>
</dbReference>
<feature type="domain" description="GGDEF" evidence="3">
    <location>
        <begin position="312"/>
        <end position="451"/>
    </location>
</feature>
<dbReference type="EMBL" id="LGKN01000004">
    <property type="protein sequence ID" value="KPL88582.1"/>
    <property type="molecule type" value="Genomic_DNA"/>
</dbReference>
<dbReference type="PANTHER" id="PTHR36528">
    <property type="entry name" value="CRISPR SYSTEM SINGLE-STRAND-SPECIFIC DEOXYRIBONUCLEASE CAS10/CSM1 (SUBTYPE III-A)"/>
    <property type="match status" value="1"/>
</dbReference>
<dbReference type="InterPro" id="IPR024615">
    <property type="entry name" value="CRISPR-assoc_Cmr2_N"/>
</dbReference>
<keyword evidence="1" id="KW-0547">Nucleotide-binding</keyword>
<dbReference type="CDD" id="cd09679">
    <property type="entry name" value="Cas10_III"/>
    <property type="match status" value="1"/>
</dbReference>
<protein>
    <recommendedName>
        <fullName evidence="3">GGDEF domain-containing protein</fullName>
    </recommendedName>
</protein>
<sequence length="571" mass="63492">MSTKYLFICSIGPVQDFIAAARSSRDLTYGSHLLSELAKTAARTIADKESFDALIFPAPKSKKDLDENSALSVANKVVAVVSGEPQGLADTIEEALRAFILNAWHPIEDKLQNDVDKALARWQLKDLLEFYWVAAPLEGKYEEVRATCEAALSARKATRDFRRYTGKPRFKSSIDGWREHVLEQLPNTASSPTDKQMKRYKMRNGELLSGVDLLKRWGGLELSATYKSTGHMAALPFAEGLAQNGVNVHELYQALEDLITDNDGNLFAKDDYSVFFPAEVRAAFDDKEKAKTVLEKHERLLSQYAGTRRPSPYYALLLADGDSMGKAIDAQTSPAAHRALSQKLSEFAQEVPKIVRQYRGVPVYAGGDDILAYLPLHTALECVRELAETFQEMMSAFTFDENGQQKSPTLSAGLVITHHLEPLRDALALVRAAEKSAKTVAGKNALAITLNKRSGADRTVKGNLFALIERLQTMRGWWLNETLSKGTAYELERLARDMEGVLPAEALAAEAVRILKRKRESGGKEKVKQEVIDQIENWLKKEQIKLHELAQEMIVANELARASKQAQGKEA</sequence>
<evidence type="ECO:0000313" key="6">
    <source>
        <dbReference type="Proteomes" id="UP000037784"/>
    </source>
</evidence>
<name>A0A0M8K4X0_9CHLR</name>
<dbReference type="Proteomes" id="UP000050502">
    <property type="component" value="Unassembled WGS sequence"/>
</dbReference>
<evidence type="ECO:0000313" key="7">
    <source>
        <dbReference type="Proteomes" id="UP000050502"/>
    </source>
</evidence>
<dbReference type="PANTHER" id="PTHR36528:SF1">
    <property type="entry name" value="CRISPR SYSTEM SINGLE-STRAND-SPECIFIC DEOXYRIBONUCLEASE CAS10_CSM1 (SUBTYPE III-A)"/>
    <property type="match status" value="1"/>
</dbReference>